<dbReference type="Proteomes" id="UP000315724">
    <property type="component" value="Chromosome"/>
</dbReference>
<dbReference type="AlphaFoldDB" id="A0A517QKE6"/>
<protein>
    <submittedName>
        <fullName evidence="1">Uncharacterized protein</fullName>
    </submittedName>
</protein>
<organism evidence="1 2">
    <name type="scientific">Thalassoglobus polymorphus</name>
    <dbReference type="NCBI Taxonomy" id="2527994"/>
    <lineage>
        <taxon>Bacteria</taxon>
        <taxon>Pseudomonadati</taxon>
        <taxon>Planctomycetota</taxon>
        <taxon>Planctomycetia</taxon>
        <taxon>Planctomycetales</taxon>
        <taxon>Planctomycetaceae</taxon>
        <taxon>Thalassoglobus</taxon>
    </lineage>
</organism>
<evidence type="ECO:0000313" key="1">
    <source>
        <dbReference type="EMBL" id="QDT32101.1"/>
    </source>
</evidence>
<keyword evidence="2" id="KW-1185">Reference proteome</keyword>
<reference evidence="1 2" key="1">
    <citation type="submission" date="2019-02" db="EMBL/GenBank/DDBJ databases">
        <title>Deep-cultivation of Planctomycetes and their phenomic and genomic characterization uncovers novel biology.</title>
        <authorList>
            <person name="Wiegand S."/>
            <person name="Jogler M."/>
            <person name="Boedeker C."/>
            <person name="Pinto D."/>
            <person name="Vollmers J."/>
            <person name="Rivas-Marin E."/>
            <person name="Kohn T."/>
            <person name="Peeters S.H."/>
            <person name="Heuer A."/>
            <person name="Rast P."/>
            <person name="Oberbeckmann S."/>
            <person name="Bunk B."/>
            <person name="Jeske O."/>
            <person name="Meyerdierks A."/>
            <person name="Storesund J.E."/>
            <person name="Kallscheuer N."/>
            <person name="Luecker S."/>
            <person name="Lage O.M."/>
            <person name="Pohl T."/>
            <person name="Merkel B.J."/>
            <person name="Hornburger P."/>
            <person name="Mueller R.-W."/>
            <person name="Bruemmer F."/>
            <person name="Labrenz M."/>
            <person name="Spormann A.M."/>
            <person name="Op den Camp H."/>
            <person name="Overmann J."/>
            <person name="Amann R."/>
            <person name="Jetten M.S.M."/>
            <person name="Mascher T."/>
            <person name="Medema M.H."/>
            <person name="Devos D.P."/>
            <person name="Kaster A.-K."/>
            <person name="Ovreas L."/>
            <person name="Rohde M."/>
            <person name="Galperin M.Y."/>
            <person name="Jogler C."/>
        </authorList>
    </citation>
    <scope>NUCLEOTIDE SEQUENCE [LARGE SCALE GENOMIC DNA]</scope>
    <source>
        <strain evidence="1 2">Mal48</strain>
    </source>
</reference>
<name>A0A517QKE6_9PLAN</name>
<gene>
    <name evidence="1" type="ORF">Mal48_13420</name>
</gene>
<dbReference type="KEGG" id="tpol:Mal48_13420"/>
<evidence type="ECO:0000313" key="2">
    <source>
        <dbReference type="Proteomes" id="UP000315724"/>
    </source>
</evidence>
<dbReference type="EMBL" id="CP036267">
    <property type="protein sequence ID" value="QDT32101.1"/>
    <property type="molecule type" value="Genomic_DNA"/>
</dbReference>
<sequence>MDAWKIPQSSHSRLDRNFLMDALLPAHEERISLAKMTFATRQILQTNSKDALRFFFV</sequence>
<proteinExistence type="predicted"/>
<accession>A0A517QKE6</accession>